<dbReference type="Proteomes" id="UP000692954">
    <property type="component" value="Unassembled WGS sequence"/>
</dbReference>
<dbReference type="AlphaFoldDB" id="A0A8S1RXL1"/>
<protein>
    <submittedName>
        <fullName evidence="1">Uncharacterized protein</fullName>
    </submittedName>
</protein>
<proteinExistence type="predicted"/>
<organism evidence="1 2">
    <name type="scientific">Paramecium sonneborni</name>
    <dbReference type="NCBI Taxonomy" id="65129"/>
    <lineage>
        <taxon>Eukaryota</taxon>
        <taxon>Sar</taxon>
        <taxon>Alveolata</taxon>
        <taxon>Ciliophora</taxon>
        <taxon>Intramacronucleata</taxon>
        <taxon>Oligohymenophorea</taxon>
        <taxon>Peniculida</taxon>
        <taxon>Parameciidae</taxon>
        <taxon>Paramecium</taxon>
    </lineage>
</organism>
<name>A0A8S1RXL1_9CILI</name>
<accession>A0A8S1RXL1</accession>
<keyword evidence="2" id="KW-1185">Reference proteome</keyword>
<evidence type="ECO:0000313" key="2">
    <source>
        <dbReference type="Proteomes" id="UP000692954"/>
    </source>
</evidence>
<sequence length="40" mass="4946">MKEILQFQSWVSRQKPLTTILSIRKLQKYLDLIQTKRWVQ</sequence>
<reference evidence="1" key="1">
    <citation type="submission" date="2021-01" db="EMBL/GenBank/DDBJ databases">
        <authorList>
            <consortium name="Genoscope - CEA"/>
            <person name="William W."/>
        </authorList>
    </citation>
    <scope>NUCLEOTIDE SEQUENCE</scope>
</reference>
<evidence type="ECO:0000313" key="1">
    <source>
        <dbReference type="EMBL" id="CAD8131174.1"/>
    </source>
</evidence>
<comment type="caution">
    <text evidence="1">The sequence shown here is derived from an EMBL/GenBank/DDBJ whole genome shotgun (WGS) entry which is preliminary data.</text>
</comment>
<gene>
    <name evidence="1" type="ORF">PSON_ATCC_30995.1.T3970001</name>
</gene>
<dbReference type="EMBL" id="CAJJDN010000397">
    <property type="protein sequence ID" value="CAD8131174.1"/>
    <property type="molecule type" value="Genomic_DNA"/>
</dbReference>